<keyword evidence="9" id="KW-0862">Zinc</keyword>
<evidence type="ECO:0000256" key="10">
    <source>
        <dbReference type="SAM" id="MobiDB-lite"/>
    </source>
</evidence>
<dbReference type="GO" id="GO:0051123">
    <property type="term" value="P:RNA polymerase II preinitiation complex assembly"/>
    <property type="evidence" value="ECO:0007669"/>
    <property type="project" value="UniProtKB-ARBA"/>
</dbReference>
<dbReference type="HOGENOM" id="CLU_043736_1_0_1"/>
<comment type="similarity">
    <text evidence="1">Belongs to the TFIIB family.</text>
</comment>
<dbReference type="PROSITE" id="PS51134">
    <property type="entry name" value="ZF_TFIIB"/>
    <property type="match status" value="1"/>
</dbReference>
<dbReference type="STRING" id="1016849.A0A0D1YMZ2"/>
<evidence type="ECO:0000256" key="3">
    <source>
        <dbReference type="ARBA" id="ARBA00022737"/>
    </source>
</evidence>
<organism evidence="12 13">
    <name type="scientific">Exophiala sideris</name>
    <dbReference type="NCBI Taxonomy" id="1016849"/>
    <lineage>
        <taxon>Eukaryota</taxon>
        <taxon>Fungi</taxon>
        <taxon>Dikarya</taxon>
        <taxon>Ascomycota</taxon>
        <taxon>Pezizomycotina</taxon>
        <taxon>Eurotiomycetes</taxon>
        <taxon>Chaetothyriomycetidae</taxon>
        <taxon>Chaetothyriales</taxon>
        <taxon>Herpotrichiellaceae</taxon>
        <taxon>Exophiala</taxon>
    </lineage>
</organism>
<keyword evidence="5" id="KW-0804">Transcription</keyword>
<sequence length="415" mass="45853">MYSPLFVKTFANNHNLRTTYRGIKRRCNQRIQGKLSGHITKSNRQEVSLLSKMAAPGTAGIENQPPDAPAWRENLNTHLICPDCKQVPPELIEENADTICANCGMVLAERLISYESEWRTFNSDEGKGEDPNRVGEADNELLLTNNAGTMIGGGGPNVSKETRKLKKAQAMQLENKADKALQSAYAQIESWGEKARLTAPVKTAAKMYYKRVYEANALRGKQQDVILAGCLFIACRQLRTPRSFNEIFGLTSVPKKEIGRAYKNLEKFLTKAAHDNIQAVEGSGGIANREMLEYRGTQSTKPEDLCGRYCNMVGLNFRVESIAKALAKKIPTIEGLAGRSPLSNAAACTYFASWLIGFGKPSKQISEVAGVSDATIKHAYRYLVQEKERLVEESWLGEQPPPHGGFGKLENLPNA</sequence>
<dbReference type="PRINTS" id="PR00685">
    <property type="entry name" value="TIFACTORIIB"/>
</dbReference>
<dbReference type="SUPFAM" id="SSF47954">
    <property type="entry name" value="Cyclin-like"/>
    <property type="match status" value="2"/>
</dbReference>
<dbReference type="GO" id="GO:0008270">
    <property type="term" value="F:zinc ion binding"/>
    <property type="evidence" value="ECO:0007669"/>
    <property type="project" value="UniProtKB-KW"/>
</dbReference>
<evidence type="ECO:0000313" key="12">
    <source>
        <dbReference type="EMBL" id="KIV84287.1"/>
    </source>
</evidence>
<dbReference type="InterPro" id="IPR036915">
    <property type="entry name" value="Cyclin-like_sf"/>
</dbReference>
<dbReference type="Pfam" id="PF00382">
    <property type="entry name" value="TFIIB"/>
    <property type="match status" value="2"/>
</dbReference>
<dbReference type="GO" id="GO:0097550">
    <property type="term" value="C:transcription preinitiation complex"/>
    <property type="evidence" value="ECO:0007669"/>
    <property type="project" value="TreeGrafter"/>
</dbReference>
<gene>
    <name evidence="12" type="ORF">PV11_00076</name>
</gene>
<comment type="function">
    <text evidence="7">General factor that plays a major role in the activation of eukaryotic genes transcribed by RNA polymerase II.</text>
</comment>
<dbReference type="GO" id="GO:0005634">
    <property type="term" value="C:nucleus"/>
    <property type="evidence" value="ECO:0007669"/>
    <property type="project" value="TreeGrafter"/>
</dbReference>
<evidence type="ECO:0000256" key="1">
    <source>
        <dbReference type="ARBA" id="ARBA00010857"/>
    </source>
</evidence>
<dbReference type="GO" id="GO:0016251">
    <property type="term" value="F:RNA polymerase II general transcription initiation factor activity"/>
    <property type="evidence" value="ECO:0007669"/>
    <property type="project" value="TreeGrafter"/>
</dbReference>
<feature type="domain" description="TFIIB-type" evidence="11">
    <location>
        <begin position="77"/>
        <end position="108"/>
    </location>
</feature>
<evidence type="ECO:0000256" key="5">
    <source>
        <dbReference type="ARBA" id="ARBA00023163"/>
    </source>
</evidence>
<dbReference type="AlphaFoldDB" id="A0A0D1YMZ2"/>
<dbReference type="OrthoDB" id="25790at2759"/>
<evidence type="ECO:0000259" key="11">
    <source>
        <dbReference type="PROSITE" id="PS51134"/>
    </source>
</evidence>
<evidence type="ECO:0000256" key="4">
    <source>
        <dbReference type="ARBA" id="ARBA00023015"/>
    </source>
</evidence>
<proteinExistence type="inferred from homology"/>
<accession>A0A0D1YMZ2</accession>
<dbReference type="InterPro" id="IPR013137">
    <property type="entry name" value="Znf_TFIIB"/>
</dbReference>
<dbReference type="PANTHER" id="PTHR11618">
    <property type="entry name" value="TRANSCRIPTION INITIATION FACTOR IIB-RELATED"/>
    <property type="match status" value="1"/>
</dbReference>
<dbReference type="InterPro" id="IPR000812">
    <property type="entry name" value="TFIIB"/>
</dbReference>
<dbReference type="InterPro" id="IPR013763">
    <property type="entry name" value="Cyclin-like_dom"/>
</dbReference>
<evidence type="ECO:0000313" key="13">
    <source>
        <dbReference type="Proteomes" id="UP000053599"/>
    </source>
</evidence>
<name>A0A0D1YMZ2_9EURO</name>
<dbReference type="InterPro" id="IPR013150">
    <property type="entry name" value="TFIIB_cyclin"/>
</dbReference>
<evidence type="ECO:0000256" key="7">
    <source>
        <dbReference type="ARBA" id="ARBA00056616"/>
    </source>
</evidence>
<dbReference type="FunFam" id="1.10.472.170:FF:000001">
    <property type="entry name" value="Transcription initiation factor IIB"/>
    <property type="match status" value="1"/>
</dbReference>
<dbReference type="Proteomes" id="UP000053599">
    <property type="component" value="Unassembled WGS sequence"/>
</dbReference>
<dbReference type="SMART" id="SM00385">
    <property type="entry name" value="CYCLIN"/>
    <property type="match status" value="2"/>
</dbReference>
<dbReference type="SUPFAM" id="SSF57783">
    <property type="entry name" value="Zinc beta-ribbon"/>
    <property type="match status" value="1"/>
</dbReference>
<dbReference type="GO" id="GO:0017025">
    <property type="term" value="F:TBP-class protein binding"/>
    <property type="evidence" value="ECO:0007669"/>
    <property type="project" value="InterPro"/>
</dbReference>
<dbReference type="Pfam" id="PF08271">
    <property type="entry name" value="Zn_Ribbon_TF"/>
    <property type="match status" value="1"/>
</dbReference>
<dbReference type="Gene3D" id="1.10.472.10">
    <property type="entry name" value="Cyclin-like"/>
    <property type="match status" value="1"/>
</dbReference>
<keyword evidence="9" id="KW-0863">Zinc-finger</keyword>
<keyword evidence="4" id="KW-0805">Transcription regulation</keyword>
<reference evidence="12 13" key="1">
    <citation type="submission" date="2015-01" db="EMBL/GenBank/DDBJ databases">
        <title>The Genome Sequence of Exophiala sideris CBS121828.</title>
        <authorList>
            <consortium name="The Broad Institute Genomics Platform"/>
            <person name="Cuomo C."/>
            <person name="de Hoog S."/>
            <person name="Gorbushina A."/>
            <person name="Stielow B."/>
            <person name="Teixiera M."/>
            <person name="Abouelleil A."/>
            <person name="Chapman S.B."/>
            <person name="Priest M."/>
            <person name="Young S.K."/>
            <person name="Wortman J."/>
            <person name="Nusbaum C."/>
            <person name="Birren B."/>
        </authorList>
    </citation>
    <scope>NUCLEOTIDE SEQUENCE [LARGE SCALE GENOMIC DNA]</scope>
    <source>
        <strain evidence="12 13">CBS 121828</strain>
    </source>
</reference>
<evidence type="ECO:0000256" key="9">
    <source>
        <dbReference type="PROSITE-ProRule" id="PRU00469"/>
    </source>
</evidence>
<evidence type="ECO:0000256" key="6">
    <source>
        <dbReference type="ARBA" id="ARBA00031706"/>
    </source>
</evidence>
<evidence type="ECO:0000256" key="8">
    <source>
        <dbReference type="ARBA" id="ARBA00066213"/>
    </source>
</evidence>
<evidence type="ECO:0000256" key="2">
    <source>
        <dbReference type="ARBA" id="ARBA00013932"/>
    </source>
</evidence>
<dbReference type="EMBL" id="KN846951">
    <property type="protein sequence ID" value="KIV84287.1"/>
    <property type="molecule type" value="Genomic_DNA"/>
</dbReference>
<feature type="region of interest" description="Disordered" evidence="10">
    <location>
        <begin position="396"/>
        <end position="415"/>
    </location>
</feature>
<dbReference type="PANTHER" id="PTHR11618:SF13">
    <property type="entry name" value="TRANSCRIPTION INITIATION FACTOR IIB"/>
    <property type="match status" value="1"/>
</dbReference>
<keyword evidence="3" id="KW-0677">Repeat</keyword>
<dbReference type="Gene3D" id="1.10.472.170">
    <property type="match status" value="1"/>
</dbReference>
<protein>
    <recommendedName>
        <fullName evidence="2">Transcription initiation factor IIB</fullName>
    </recommendedName>
    <alternativeName>
        <fullName evidence="6">General transcription factor TFIIB</fullName>
    </alternativeName>
</protein>
<keyword evidence="9" id="KW-0479">Metal-binding</keyword>
<comment type="subunit">
    <text evidence="8">Associates with TFIID-IIA (DA complex) to form TFIID-IIA-IIB (DAB-complex) which is then recognized by polymerase II.</text>
</comment>